<dbReference type="OrthoDB" id="6159439at2759"/>
<gene>
    <name evidence="13" type="ORF">F7725_004108</name>
</gene>
<dbReference type="GO" id="GO:0043009">
    <property type="term" value="P:chordate embryonic development"/>
    <property type="evidence" value="ECO:0007669"/>
    <property type="project" value="UniProtKB-ARBA"/>
</dbReference>
<dbReference type="FunFam" id="1.10.10.60:FF:000707">
    <property type="entry name" value="Dlx"/>
    <property type="match status" value="1"/>
</dbReference>
<dbReference type="GO" id="GO:0030154">
    <property type="term" value="P:cell differentiation"/>
    <property type="evidence" value="ECO:0007669"/>
    <property type="project" value="TreeGrafter"/>
</dbReference>
<comment type="similarity">
    <text evidence="2">Belongs to the distal-less homeobox family.</text>
</comment>
<comment type="subcellular location">
    <subcellularLocation>
        <location evidence="9 10">Nucleus</location>
    </subcellularLocation>
</comment>
<dbReference type="GO" id="GO:0000978">
    <property type="term" value="F:RNA polymerase II cis-regulatory region sequence-specific DNA binding"/>
    <property type="evidence" value="ECO:0007669"/>
    <property type="project" value="TreeGrafter"/>
</dbReference>
<dbReference type="Gene3D" id="1.10.10.60">
    <property type="entry name" value="Homeodomain-like"/>
    <property type="match status" value="1"/>
</dbReference>
<dbReference type="PRINTS" id="PR00024">
    <property type="entry name" value="HOMEOBOX"/>
</dbReference>
<keyword evidence="6 9" id="KW-0371">Homeobox</keyword>
<dbReference type="SMART" id="SM00389">
    <property type="entry name" value="HOX"/>
    <property type="match status" value="1"/>
</dbReference>
<feature type="region of interest" description="Disordered" evidence="11">
    <location>
        <begin position="359"/>
        <end position="380"/>
    </location>
</feature>
<evidence type="ECO:0000256" key="8">
    <source>
        <dbReference type="ARBA" id="ARBA00023242"/>
    </source>
</evidence>
<dbReference type="InterPro" id="IPR009057">
    <property type="entry name" value="Homeodomain-like_sf"/>
</dbReference>
<dbReference type="Pfam" id="PF00046">
    <property type="entry name" value="Homeodomain"/>
    <property type="match status" value="1"/>
</dbReference>
<keyword evidence="3" id="KW-0217">Developmental protein</keyword>
<evidence type="ECO:0000256" key="11">
    <source>
        <dbReference type="SAM" id="MobiDB-lite"/>
    </source>
</evidence>
<dbReference type="SUPFAM" id="SSF46689">
    <property type="entry name" value="Homeodomain-like"/>
    <property type="match status" value="1"/>
</dbReference>
<evidence type="ECO:0000313" key="13">
    <source>
        <dbReference type="EMBL" id="KAF3847030.1"/>
    </source>
</evidence>
<keyword evidence="14" id="KW-1185">Reference proteome</keyword>
<dbReference type="AlphaFoldDB" id="A0A7J5YC79"/>
<keyword evidence="7" id="KW-0804">Transcription</keyword>
<dbReference type="InterPro" id="IPR020479">
    <property type="entry name" value="HD_metazoa"/>
</dbReference>
<feature type="region of interest" description="Disordered" evidence="11">
    <location>
        <begin position="46"/>
        <end position="80"/>
    </location>
</feature>
<evidence type="ECO:0000256" key="6">
    <source>
        <dbReference type="ARBA" id="ARBA00023155"/>
    </source>
</evidence>
<dbReference type="EMBL" id="JAAKFY010000014">
    <property type="protein sequence ID" value="KAF3847030.1"/>
    <property type="molecule type" value="Genomic_DNA"/>
</dbReference>
<dbReference type="GO" id="GO:0000981">
    <property type="term" value="F:DNA-binding transcription factor activity, RNA polymerase II-specific"/>
    <property type="evidence" value="ECO:0007669"/>
    <property type="project" value="InterPro"/>
</dbReference>
<feature type="DNA-binding region" description="Homeobox" evidence="9">
    <location>
        <begin position="146"/>
        <end position="205"/>
    </location>
</feature>
<dbReference type="GO" id="GO:0005634">
    <property type="term" value="C:nucleus"/>
    <property type="evidence" value="ECO:0007669"/>
    <property type="project" value="UniProtKB-SubCell"/>
</dbReference>
<comment type="function">
    <text evidence="1">Sequence-specific transcription factor which is part of a developmental regulatory system that provides cells with specific positional identities on the anterior-posterior axis.</text>
</comment>
<keyword evidence="4" id="KW-0805">Transcription regulation</keyword>
<organism evidence="13 14">
    <name type="scientific">Dissostichus mawsoni</name>
    <name type="common">Antarctic cod</name>
    <dbReference type="NCBI Taxonomy" id="36200"/>
    <lineage>
        <taxon>Eukaryota</taxon>
        <taxon>Metazoa</taxon>
        <taxon>Chordata</taxon>
        <taxon>Craniata</taxon>
        <taxon>Vertebrata</taxon>
        <taxon>Euteleostomi</taxon>
        <taxon>Actinopterygii</taxon>
        <taxon>Neopterygii</taxon>
        <taxon>Teleostei</taxon>
        <taxon>Neoteleostei</taxon>
        <taxon>Acanthomorphata</taxon>
        <taxon>Eupercaria</taxon>
        <taxon>Perciformes</taxon>
        <taxon>Notothenioidei</taxon>
        <taxon>Nototheniidae</taxon>
        <taxon>Dissostichus</taxon>
    </lineage>
</organism>
<dbReference type="GO" id="GO:0048598">
    <property type="term" value="P:embryonic morphogenesis"/>
    <property type="evidence" value="ECO:0007669"/>
    <property type="project" value="UniProtKB-ARBA"/>
</dbReference>
<proteinExistence type="inferred from homology"/>
<feature type="compositionally biased region" description="Basic and acidic residues" evidence="11">
    <location>
        <begin position="359"/>
        <end position="368"/>
    </location>
</feature>
<dbReference type="PRINTS" id="PR00031">
    <property type="entry name" value="HTHREPRESSR"/>
</dbReference>
<evidence type="ECO:0000313" key="14">
    <source>
        <dbReference type="Proteomes" id="UP000518266"/>
    </source>
</evidence>
<evidence type="ECO:0000256" key="4">
    <source>
        <dbReference type="ARBA" id="ARBA00023015"/>
    </source>
</evidence>
<evidence type="ECO:0000256" key="1">
    <source>
        <dbReference type="ARBA" id="ARBA00003263"/>
    </source>
</evidence>
<dbReference type="GO" id="GO:0048731">
    <property type="term" value="P:system development"/>
    <property type="evidence" value="ECO:0007669"/>
    <property type="project" value="UniProtKB-ARBA"/>
</dbReference>
<dbReference type="InterPro" id="IPR017970">
    <property type="entry name" value="Homeobox_CS"/>
</dbReference>
<dbReference type="PANTHER" id="PTHR24327">
    <property type="entry name" value="HOMEOBOX PROTEIN"/>
    <property type="match status" value="1"/>
</dbReference>
<protein>
    <recommendedName>
        <fullName evidence="12">Homeobox domain-containing protein</fullName>
    </recommendedName>
</protein>
<keyword evidence="5 9" id="KW-0238">DNA-binding</keyword>
<evidence type="ECO:0000256" key="5">
    <source>
        <dbReference type="ARBA" id="ARBA00023125"/>
    </source>
</evidence>
<accession>A0A7J5YC79</accession>
<dbReference type="PROSITE" id="PS50071">
    <property type="entry name" value="HOMEOBOX_2"/>
    <property type="match status" value="1"/>
</dbReference>
<comment type="caution">
    <text evidence="13">The sequence shown here is derived from an EMBL/GenBank/DDBJ whole genome shotgun (WGS) entry which is preliminary data.</text>
</comment>
<evidence type="ECO:0000256" key="10">
    <source>
        <dbReference type="RuleBase" id="RU000682"/>
    </source>
</evidence>
<evidence type="ECO:0000259" key="12">
    <source>
        <dbReference type="PROSITE" id="PS50071"/>
    </source>
</evidence>
<evidence type="ECO:0000256" key="7">
    <source>
        <dbReference type="ARBA" id="ARBA00023163"/>
    </source>
</evidence>
<evidence type="ECO:0000256" key="3">
    <source>
        <dbReference type="ARBA" id="ARBA00022473"/>
    </source>
</evidence>
<dbReference type="PROSITE" id="PS00027">
    <property type="entry name" value="HOMEOBOX_1"/>
    <property type="match status" value="1"/>
</dbReference>
<evidence type="ECO:0000256" key="9">
    <source>
        <dbReference type="PROSITE-ProRule" id="PRU00108"/>
    </source>
</evidence>
<dbReference type="Proteomes" id="UP000518266">
    <property type="component" value="Unassembled WGS sequence"/>
</dbReference>
<dbReference type="PANTHER" id="PTHR24327:SF86">
    <property type="entry name" value="DISTAL-LESS HOMEOBOX 4"/>
    <property type="match status" value="1"/>
</dbReference>
<name>A0A7J5YC79_DISMA</name>
<dbReference type="CDD" id="cd00086">
    <property type="entry name" value="homeodomain"/>
    <property type="match status" value="1"/>
</dbReference>
<sequence length="635" mass="69838">MCDDPRISCFPPPTHMMTMSSLSDTLVPPDPSKSAFLEFGGYPGHQQPPHGHAHGHYPVHALVGPPQHEGPFSSSSGASSYGRPLGYPPYHSSVNAHHPGAYLGYQHAGHGGAHGHTRLEETDPEKRVSGHEGLEELRVNGKGKKVRKPRTIYSSLQLQNLNQRFQQTQYLALPERAELAAQMGLTQTQVKIWFQNKRSKYKKIMKNGPCGPEGGENLVPPPAPPSLWDVSMAAKVAPGHSAGYMNNFPTGTPPPPAGLNAQDSDDVKEAGKHFFTAKNTDFKAEKVFPVSYGGKYNFNPLNINPFLHNATLFSIKELDLYKNSLLLSVESFSPVSPTLRRFAEVSLTGNTVRNIQTRDERTGHRDVSETEPTANQKEDFHDMLTSGTKKLLPPGGKTVSVLEPGGLFQSTFPAGSWEFYHQDSRLMIPVGCFWSKKSIKSLSEAPRRGYYEIQMWEFYHQDSSLMIPVGCFWSKKSTESLSEAPSLIVLVCFNQKVHKESLRGAVSRLPDSVMLKELLDPLEGDLNVAAGGRGIHRRLKGILNSAARIHYGVTFDANNDICVDAIVVVVVPHSRGGGGVTRHGVTGVRTRVFAMIYSRGDKTPGSGCLSPERSFLQNMTLSKTPFIMFFLSILT</sequence>
<reference evidence="13 14" key="1">
    <citation type="submission" date="2020-03" db="EMBL/GenBank/DDBJ databases">
        <title>Dissostichus mawsoni Genome sequencing and assembly.</title>
        <authorList>
            <person name="Park H."/>
        </authorList>
    </citation>
    <scope>NUCLEOTIDE SEQUENCE [LARGE SCALE GENOMIC DNA]</scope>
    <source>
        <strain evidence="13">DM0001</strain>
        <tissue evidence="13">Muscle</tissue>
    </source>
</reference>
<dbReference type="InterPro" id="IPR050460">
    <property type="entry name" value="Distal-less_Homeobox_TF"/>
</dbReference>
<dbReference type="InterPro" id="IPR001356">
    <property type="entry name" value="HD"/>
</dbReference>
<keyword evidence="8 9" id="KW-0539">Nucleus</keyword>
<feature type="domain" description="Homeobox" evidence="12">
    <location>
        <begin position="144"/>
        <end position="204"/>
    </location>
</feature>
<dbReference type="InterPro" id="IPR000047">
    <property type="entry name" value="HTH_motif"/>
</dbReference>
<evidence type="ECO:0000256" key="2">
    <source>
        <dbReference type="ARBA" id="ARBA00007916"/>
    </source>
</evidence>